<evidence type="ECO:0000313" key="1">
    <source>
        <dbReference type="EMBL" id="ALS38294.1"/>
    </source>
</evidence>
<keyword evidence="2" id="KW-1185">Reference proteome</keyword>
<dbReference type="STRING" id="118060.ATZ35_14415"/>
<proteinExistence type="predicted"/>
<dbReference type="Proteomes" id="UP000067523">
    <property type="component" value="Chromosome"/>
</dbReference>
<name>A0A0U2WSP1_9ENTE</name>
<gene>
    <name evidence="1" type="ORF">ATZ35_14415</name>
</gene>
<dbReference type="AlphaFoldDB" id="A0A0U2WSP1"/>
<protein>
    <submittedName>
        <fullName evidence="1">Uncharacterized protein</fullName>
    </submittedName>
</protein>
<dbReference type="RefSeq" id="WP_208927864.1">
    <property type="nucleotide sequence ID" value="NZ_CP013655.1"/>
</dbReference>
<dbReference type="EMBL" id="CP013655">
    <property type="protein sequence ID" value="ALS38294.1"/>
    <property type="molecule type" value="Genomic_DNA"/>
</dbReference>
<accession>A0A0U2WSP1</accession>
<evidence type="ECO:0000313" key="2">
    <source>
        <dbReference type="Proteomes" id="UP000067523"/>
    </source>
</evidence>
<dbReference type="KEGG" id="erx:ATZ35_14415"/>
<sequence>MHQMYIDILIDAIIEQFETEENFYTDYLQTSKENWDNWKKGRINLTSEEMQKVKNLFSDYEWMLTQKILRQTILFPEKRNIAVSEYKRLKTLIAKKWLQSGVGMAELIPSKTNREENNQAFIDLKVTVSYGEWGFDDIVTFRLPATLQGQLEGSKVELLDWVNENLMGTYVGE</sequence>
<organism evidence="1 2">
    <name type="scientific">Enterococcus rotai</name>
    <dbReference type="NCBI Taxonomy" id="118060"/>
    <lineage>
        <taxon>Bacteria</taxon>
        <taxon>Bacillati</taxon>
        <taxon>Bacillota</taxon>
        <taxon>Bacilli</taxon>
        <taxon>Lactobacillales</taxon>
        <taxon>Enterococcaceae</taxon>
        <taxon>Enterococcus</taxon>
    </lineage>
</organism>
<reference evidence="2" key="1">
    <citation type="submission" date="2015-12" db="EMBL/GenBank/DDBJ databases">
        <authorList>
            <person name="Lauer A."/>
            <person name="Humrighouse B."/>
            <person name="Loparev V."/>
            <person name="Shewmaker P.L."/>
            <person name="Whitney A.M."/>
            <person name="McLaughlin R.W."/>
        </authorList>
    </citation>
    <scope>NUCLEOTIDE SEQUENCE [LARGE SCALE GENOMIC DNA]</scope>
    <source>
        <strain evidence="2">LMG 26678</strain>
    </source>
</reference>